<feature type="domain" description="Nudix hydrolase" evidence="3">
    <location>
        <begin position="4"/>
        <end position="143"/>
    </location>
</feature>
<dbReference type="Pfam" id="PF00293">
    <property type="entry name" value="NUDIX"/>
    <property type="match status" value="1"/>
</dbReference>
<dbReference type="InterPro" id="IPR020084">
    <property type="entry name" value="NUDIX_hydrolase_CS"/>
</dbReference>
<gene>
    <name evidence="4" type="ORF">SAMN06295960_1013</name>
</gene>
<dbReference type="STRING" id="1852522.SAMN06295960_1013"/>
<dbReference type="OrthoDB" id="9804442at2"/>
<sequence length="164" mass="18762">MPITLREDNKEFLFRVCGVLIKDGRILLHETKDKTGLVLPGGRAEINETTSQTVVREFKEELNIEVSAKRMLWVIENFHAYGKPNLHEHGIYYLVECRDQLEVHSNRFAGVESDIPLTFAWIELSALSDTSIYPKALKELIHHIAADASIKHVVNHDWVSSNDE</sequence>
<evidence type="ECO:0000256" key="2">
    <source>
        <dbReference type="ARBA" id="ARBA00022801"/>
    </source>
</evidence>
<organism evidence="4 5">
    <name type="scientific">Paenibacillus aquistagni</name>
    <dbReference type="NCBI Taxonomy" id="1852522"/>
    <lineage>
        <taxon>Bacteria</taxon>
        <taxon>Bacillati</taxon>
        <taxon>Bacillota</taxon>
        <taxon>Bacilli</taxon>
        <taxon>Bacillales</taxon>
        <taxon>Paenibacillaceae</taxon>
        <taxon>Paenibacillus</taxon>
    </lineage>
</organism>
<comment type="cofactor">
    <cofactor evidence="1">
        <name>Mg(2+)</name>
        <dbReference type="ChEBI" id="CHEBI:18420"/>
    </cofactor>
</comment>
<dbReference type="InterPro" id="IPR000086">
    <property type="entry name" value="NUDIX_hydrolase_dom"/>
</dbReference>
<dbReference type="CDD" id="cd04688">
    <property type="entry name" value="NUDIX_Hydrolase"/>
    <property type="match status" value="1"/>
</dbReference>
<dbReference type="AlphaFoldDB" id="A0A1X7IYJ6"/>
<reference evidence="4 5" key="1">
    <citation type="submission" date="2017-04" db="EMBL/GenBank/DDBJ databases">
        <authorList>
            <person name="Afonso C.L."/>
            <person name="Miller P.J."/>
            <person name="Scott M.A."/>
            <person name="Spackman E."/>
            <person name="Goraichik I."/>
            <person name="Dimitrov K.M."/>
            <person name="Suarez D.L."/>
            <person name="Swayne D.E."/>
        </authorList>
    </citation>
    <scope>NUCLEOTIDE SEQUENCE [LARGE SCALE GENOMIC DNA]</scope>
    <source>
        <strain evidence="4 5">11</strain>
    </source>
</reference>
<evidence type="ECO:0000313" key="4">
    <source>
        <dbReference type="EMBL" id="SMG20226.1"/>
    </source>
</evidence>
<dbReference type="PANTHER" id="PTHR43046">
    <property type="entry name" value="GDP-MANNOSE MANNOSYL HYDROLASE"/>
    <property type="match status" value="1"/>
</dbReference>
<dbReference type="EMBL" id="FXAZ01000001">
    <property type="protein sequence ID" value="SMG20226.1"/>
    <property type="molecule type" value="Genomic_DNA"/>
</dbReference>
<dbReference type="InterPro" id="IPR015797">
    <property type="entry name" value="NUDIX_hydrolase-like_dom_sf"/>
</dbReference>
<dbReference type="PROSITE" id="PS00893">
    <property type="entry name" value="NUDIX_BOX"/>
    <property type="match status" value="1"/>
</dbReference>
<dbReference type="PANTHER" id="PTHR43046:SF14">
    <property type="entry name" value="MUTT_NUDIX FAMILY PROTEIN"/>
    <property type="match status" value="1"/>
</dbReference>
<keyword evidence="2" id="KW-0378">Hydrolase</keyword>
<dbReference type="Gene3D" id="3.90.79.10">
    <property type="entry name" value="Nucleoside Triphosphate Pyrophosphohydrolase"/>
    <property type="match status" value="1"/>
</dbReference>
<protein>
    <submittedName>
        <fullName evidence="4">NUDIX domain-containing protein</fullName>
    </submittedName>
</protein>
<proteinExistence type="predicted"/>
<name>A0A1X7IYJ6_9BACL</name>
<evidence type="ECO:0000259" key="3">
    <source>
        <dbReference type="PROSITE" id="PS51462"/>
    </source>
</evidence>
<keyword evidence="5" id="KW-1185">Reference proteome</keyword>
<evidence type="ECO:0000313" key="5">
    <source>
        <dbReference type="Proteomes" id="UP000193834"/>
    </source>
</evidence>
<dbReference type="PROSITE" id="PS51462">
    <property type="entry name" value="NUDIX"/>
    <property type="match status" value="1"/>
</dbReference>
<evidence type="ECO:0000256" key="1">
    <source>
        <dbReference type="ARBA" id="ARBA00001946"/>
    </source>
</evidence>
<dbReference type="RefSeq" id="WP_085493206.1">
    <property type="nucleotide sequence ID" value="NZ_FXAZ01000001.1"/>
</dbReference>
<dbReference type="GO" id="GO:0016787">
    <property type="term" value="F:hydrolase activity"/>
    <property type="evidence" value="ECO:0007669"/>
    <property type="project" value="UniProtKB-KW"/>
</dbReference>
<dbReference type="SUPFAM" id="SSF55811">
    <property type="entry name" value="Nudix"/>
    <property type="match status" value="1"/>
</dbReference>
<dbReference type="Proteomes" id="UP000193834">
    <property type="component" value="Unassembled WGS sequence"/>
</dbReference>
<accession>A0A1X7IYJ6</accession>